<evidence type="ECO:0000256" key="1">
    <source>
        <dbReference type="ARBA" id="ARBA00006096"/>
    </source>
</evidence>
<dbReference type="SUPFAM" id="SSF56601">
    <property type="entry name" value="beta-lactamase/transpeptidase-like"/>
    <property type="match status" value="1"/>
</dbReference>
<evidence type="ECO:0000256" key="3">
    <source>
        <dbReference type="SAM" id="SignalP"/>
    </source>
</evidence>
<dbReference type="AlphaFoldDB" id="W4HNF0"/>
<dbReference type="GO" id="GO:0004185">
    <property type="term" value="F:serine-type carboxypeptidase activity"/>
    <property type="evidence" value="ECO:0007669"/>
    <property type="project" value="InterPro"/>
</dbReference>
<dbReference type="InterPro" id="IPR000667">
    <property type="entry name" value="Peptidase_S13"/>
</dbReference>
<keyword evidence="5" id="KW-1185">Reference proteome</keyword>
<accession>W4HNF0</accession>
<name>W4HNF0_9RHOB</name>
<comment type="similarity">
    <text evidence="1">Belongs to the peptidase S13 family.</text>
</comment>
<dbReference type="PANTHER" id="PTHR30023">
    <property type="entry name" value="D-ALANYL-D-ALANINE CARBOXYPEPTIDASE"/>
    <property type="match status" value="1"/>
</dbReference>
<dbReference type="EMBL" id="AQQW01000003">
    <property type="protein sequence ID" value="ETW13646.1"/>
    <property type="molecule type" value="Genomic_DNA"/>
</dbReference>
<dbReference type="InterPro" id="IPR012338">
    <property type="entry name" value="Beta-lactam/transpept-like"/>
</dbReference>
<dbReference type="Pfam" id="PF02113">
    <property type="entry name" value="Peptidase_S13"/>
    <property type="match status" value="1"/>
</dbReference>
<dbReference type="STRING" id="1379903.ATO8_06436"/>
<dbReference type="PATRIC" id="fig|1317118.6.peg.1333"/>
<comment type="caution">
    <text evidence="4">The sequence shown here is derived from an EMBL/GenBank/DDBJ whole genome shotgun (WGS) entry which is preliminary data.</text>
</comment>
<keyword evidence="2" id="KW-0378">Hydrolase</keyword>
<feature type="signal peptide" evidence="3">
    <location>
        <begin position="1"/>
        <end position="25"/>
    </location>
</feature>
<dbReference type="PANTHER" id="PTHR30023:SF0">
    <property type="entry name" value="PENICILLIN-SENSITIVE CARBOXYPEPTIDASE A"/>
    <property type="match status" value="1"/>
</dbReference>
<dbReference type="NCBIfam" id="TIGR00666">
    <property type="entry name" value="PBP4"/>
    <property type="match status" value="1"/>
</dbReference>
<keyword evidence="4" id="KW-0121">Carboxypeptidase</keyword>
<sequence>MTAPLTRRRLLAALAATTAAAPAFANAPETSLRPLARGEDFFKRAVPTLDEIASAANLDGFLGCAVGNTETGELLEDLNGAEGLPPASVAKALTASYALEHLGPDHRFVTRLLTSGEVSEDGTLDGDLILAGGADPTLDTDGLAALAGDLRDAGVSSVTGRLLVWGGALPEVPAIDPGQPDHVGYNPSVAGLNLNYNRVHFEWQRAGEGYQVAMDGRSDSLRPPVHMARMVVVARRTPVYTYHDGDARDEWTVAKSALGNAGSRWLPVRRPTLYAGEVFQAVAGSNGLRLKSPEVVDTLPEDARELARRESQPLTDILQDMLKWSTNLTAEVVGCAATAAATGSVPASLEASAAELNGWAEAELGVTGIALVDHSGLGEDSRVAPVAMTRALIALRERLDLKPILKPIPMRDDARRILSNHPLDVHAKTGTLNFVSGLAGYIDCPDGTELAFAIFSGDLDHRATIAREDREGPPGARTYNTRAKKWQMELIKRWGTVYGTA</sequence>
<evidence type="ECO:0000313" key="5">
    <source>
        <dbReference type="Proteomes" id="UP000019063"/>
    </source>
</evidence>
<proteinExistence type="inferred from homology"/>
<dbReference type="GO" id="GO:0000270">
    <property type="term" value="P:peptidoglycan metabolic process"/>
    <property type="evidence" value="ECO:0007669"/>
    <property type="project" value="TreeGrafter"/>
</dbReference>
<keyword evidence="4" id="KW-0645">Protease</keyword>
<feature type="chain" id="PRO_5004843229" evidence="3">
    <location>
        <begin position="26"/>
        <end position="501"/>
    </location>
</feature>
<protein>
    <submittedName>
        <fullName evidence="4">D-alanyl-D-alanine carboxypeptidase/D-alanyl-D-alanine-endopeptidase</fullName>
    </submittedName>
</protein>
<dbReference type="Gene3D" id="3.40.710.10">
    <property type="entry name" value="DD-peptidase/beta-lactamase superfamily"/>
    <property type="match status" value="1"/>
</dbReference>
<organism evidence="4 5">
    <name type="scientific">Roseivivax marinus</name>
    <dbReference type="NCBI Taxonomy" id="1379903"/>
    <lineage>
        <taxon>Bacteria</taxon>
        <taxon>Pseudomonadati</taxon>
        <taxon>Pseudomonadota</taxon>
        <taxon>Alphaproteobacteria</taxon>
        <taxon>Rhodobacterales</taxon>
        <taxon>Roseobacteraceae</taxon>
        <taxon>Roseivivax</taxon>
    </lineage>
</organism>
<dbReference type="eggNOG" id="COG2027">
    <property type="taxonomic scope" value="Bacteria"/>
</dbReference>
<evidence type="ECO:0000256" key="2">
    <source>
        <dbReference type="ARBA" id="ARBA00022801"/>
    </source>
</evidence>
<keyword evidence="3" id="KW-0732">Signal</keyword>
<dbReference type="InterPro" id="IPR006311">
    <property type="entry name" value="TAT_signal"/>
</dbReference>
<dbReference type="PRINTS" id="PR00922">
    <property type="entry name" value="DADACBPTASE3"/>
</dbReference>
<gene>
    <name evidence="4" type="ORF">ATO8_06436</name>
</gene>
<dbReference type="Gene3D" id="3.50.80.20">
    <property type="entry name" value="D-Ala-D-Ala carboxypeptidase C, peptidase S13"/>
    <property type="match status" value="1"/>
</dbReference>
<dbReference type="PROSITE" id="PS51318">
    <property type="entry name" value="TAT"/>
    <property type="match status" value="1"/>
</dbReference>
<evidence type="ECO:0000313" key="4">
    <source>
        <dbReference type="EMBL" id="ETW13646.1"/>
    </source>
</evidence>
<reference evidence="4 5" key="1">
    <citation type="journal article" date="2014" name="Antonie Van Leeuwenhoek">
        <title>Roseivivax atlanticus sp. nov., isolated from surface seawater of the Atlantic Ocean.</title>
        <authorList>
            <person name="Li G."/>
            <person name="Lai Q."/>
            <person name="Liu X."/>
            <person name="Sun F."/>
            <person name="Shao Z."/>
        </authorList>
    </citation>
    <scope>NUCLEOTIDE SEQUENCE [LARGE SCALE GENOMIC DNA]</scope>
    <source>
        <strain evidence="4 5">22II-s10s</strain>
    </source>
</reference>
<dbReference type="Proteomes" id="UP000019063">
    <property type="component" value="Unassembled WGS sequence"/>
</dbReference>
<dbReference type="GO" id="GO:0006508">
    <property type="term" value="P:proteolysis"/>
    <property type="evidence" value="ECO:0007669"/>
    <property type="project" value="InterPro"/>
</dbReference>